<dbReference type="Proteomes" id="UP000664317">
    <property type="component" value="Unassembled WGS sequence"/>
</dbReference>
<feature type="chain" id="PRO_5045795134" description="DUF3347 domain-containing protein" evidence="1">
    <location>
        <begin position="23"/>
        <end position="133"/>
    </location>
</feature>
<organism evidence="2 3">
    <name type="scientific">Algoriphagus oliviformis</name>
    <dbReference type="NCBI Taxonomy" id="2811231"/>
    <lineage>
        <taxon>Bacteria</taxon>
        <taxon>Pseudomonadati</taxon>
        <taxon>Bacteroidota</taxon>
        <taxon>Cytophagia</taxon>
        <taxon>Cytophagales</taxon>
        <taxon>Cyclobacteriaceae</taxon>
        <taxon>Algoriphagus</taxon>
    </lineage>
</organism>
<protein>
    <recommendedName>
        <fullName evidence="4">DUF3347 domain-containing protein</fullName>
    </recommendedName>
</protein>
<evidence type="ECO:0000313" key="3">
    <source>
        <dbReference type="Proteomes" id="UP000664317"/>
    </source>
</evidence>
<dbReference type="EMBL" id="JAFKCT010000002">
    <property type="protein sequence ID" value="MBN7810594.1"/>
    <property type="molecule type" value="Genomic_DNA"/>
</dbReference>
<comment type="caution">
    <text evidence="2">The sequence shown here is derived from an EMBL/GenBank/DDBJ whole genome shotgun (WGS) entry which is preliminary data.</text>
</comment>
<keyword evidence="1" id="KW-0732">Signal</keyword>
<evidence type="ECO:0008006" key="4">
    <source>
        <dbReference type="Google" id="ProtNLM"/>
    </source>
</evidence>
<name>A0ABS3C4T2_9BACT</name>
<reference evidence="2 3" key="1">
    <citation type="submission" date="2021-03" db="EMBL/GenBank/DDBJ databases">
        <title>novel species isolated from a fishpond in China.</title>
        <authorList>
            <person name="Lu H."/>
            <person name="Cai Z."/>
        </authorList>
    </citation>
    <scope>NUCLEOTIDE SEQUENCE [LARGE SCALE GENOMIC DNA]</scope>
    <source>
        <strain evidence="2 3">H41</strain>
    </source>
</reference>
<evidence type="ECO:0000313" key="2">
    <source>
        <dbReference type="EMBL" id="MBN7810594.1"/>
    </source>
</evidence>
<feature type="signal peptide" evidence="1">
    <location>
        <begin position="1"/>
        <end position="22"/>
    </location>
</feature>
<gene>
    <name evidence="2" type="ORF">J0A68_06495</name>
</gene>
<dbReference type="RefSeq" id="WP_206577376.1">
    <property type="nucleotide sequence ID" value="NZ_JAFKCT010000002.1"/>
</dbReference>
<evidence type="ECO:0000256" key="1">
    <source>
        <dbReference type="SAM" id="SignalP"/>
    </source>
</evidence>
<accession>A0ABS3C4T2</accession>
<sequence>MNATKFLSAFLFLLFFAFAAQAQIPKVPNVGSDALSSQVLSILDNSSSDLNLTGDQTSKLKANNKSFVNDLMKVVGGSGSDDSKKSSILGLKNKRLKFLTDLMGNELAQKYLGKVISGINPLKSKLGLAALAF</sequence>
<keyword evidence="3" id="KW-1185">Reference proteome</keyword>
<proteinExistence type="predicted"/>